<keyword evidence="6 7" id="KW-0131">Cell cycle</keyword>
<comment type="subunit">
    <text evidence="7">Part of a complex composed of FtsB, FtsL and FtsQ.</text>
</comment>
<comment type="subcellular location">
    <subcellularLocation>
        <location evidence="7">Cell inner membrane</location>
        <topology evidence="7">Single-pass type II membrane protein</topology>
    </subcellularLocation>
    <text evidence="7">Localizes to the division septum.</text>
</comment>
<accession>A0A916J2D4</accession>
<reference evidence="8" key="1">
    <citation type="submission" date="2021-04" db="EMBL/GenBank/DDBJ databases">
        <authorList>
            <person name="Hornung B."/>
        </authorList>
    </citation>
    <scope>NUCLEOTIDE SEQUENCE</scope>
    <source>
        <strain evidence="8">G5G6</strain>
    </source>
</reference>
<evidence type="ECO:0000313" key="8">
    <source>
        <dbReference type="EMBL" id="CAG4882717.1"/>
    </source>
</evidence>
<dbReference type="GO" id="GO:0032153">
    <property type="term" value="C:cell division site"/>
    <property type="evidence" value="ECO:0007669"/>
    <property type="project" value="UniProtKB-UniRule"/>
</dbReference>
<dbReference type="PANTHER" id="PTHR37485:SF1">
    <property type="entry name" value="CELL DIVISION PROTEIN FTSB"/>
    <property type="match status" value="1"/>
</dbReference>
<gene>
    <name evidence="7 8" type="primary">ftsB</name>
    <name evidence="8" type="ORF">GTOL_10599</name>
</gene>
<feature type="coiled-coil region" evidence="7">
    <location>
        <begin position="36"/>
        <end position="70"/>
    </location>
</feature>
<evidence type="ECO:0000256" key="4">
    <source>
        <dbReference type="ARBA" id="ARBA00022989"/>
    </source>
</evidence>
<dbReference type="InterPro" id="IPR007060">
    <property type="entry name" value="FtsL/DivIC"/>
</dbReference>
<dbReference type="AlphaFoldDB" id="A0A916J2D4"/>
<evidence type="ECO:0000256" key="5">
    <source>
        <dbReference type="ARBA" id="ARBA00023136"/>
    </source>
</evidence>
<dbReference type="Proteomes" id="UP000742786">
    <property type="component" value="Unassembled WGS sequence"/>
</dbReference>
<dbReference type="HAMAP" id="MF_00599">
    <property type="entry name" value="FtsB"/>
    <property type="match status" value="1"/>
</dbReference>
<dbReference type="PANTHER" id="PTHR37485">
    <property type="entry name" value="CELL DIVISION PROTEIN FTSB"/>
    <property type="match status" value="1"/>
</dbReference>
<evidence type="ECO:0000256" key="3">
    <source>
        <dbReference type="ARBA" id="ARBA00022692"/>
    </source>
</evidence>
<evidence type="ECO:0000256" key="6">
    <source>
        <dbReference type="ARBA" id="ARBA00023306"/>
    </source>
</evidence>
<evidence type="ECO:0000313" key="9">
    <source>
        <dbReference type="Proteomes" id="UP000742786"/>
    </source>
</evidence>
<keyword evidence="1 7" id="KW-1003">Cell membrane</keyword>
<keyword evidence="2 7" id="KW-0132">Cell division</keyword>
<evidence type="ECO:0000256" key="1">
    <source>
        <dbReference type="ARBA" id="ARBA00022475"/>
    </source>
</evidence>
<feature type="topological domain" description="Periplasmic" evidence="7">
    <location>
        <begin position="22"/>
        <end position="92"/>
    </location>
</feature>
<dbReference type="InterPro" id="IPR023081">
    <property type="entry name" value="Cell_div_FtsB"/>
</dbReference>
<dbReference type="EMBL" id="CAJQUM010000001">
    <property type="protein sequence ID" value="CAG4882717.1"/>
    <property type="molecule type" value="Genomic_DNA"/>
</dbReference>
<sequence length="92" mass="10777">MRWSTLVLAILILLLQYPLWFGKGGWYRVWDMDRQVAAQRDVNQKLEQRNAALDAEVRDLKSGYDAIEERARYELGLVKEGEVFVQVPQKQP</sequence>
<comment type="function">
    <text evidence="7">Essential cell division protein. May link together the upstream cell division proteins, which are predominantly cytoplasmic, with the downstream cell division proteins, which are predominantly periplasmic.</text>
</comment>
<dbReference type="RefSeq" id="WP_220634764.1">
    <property type="nucleotide sequence ID" value="NZ_CAJQUM010000001.1"/>
</dbReference>
<dbReference type="GO" id="GO:0030428">
    <property type="term" value="C:cell septum"/>
    <property type="evidence" value="ECO:0007669"/>
    <property type="project" value="TreeGrafter"/>
</dbReference>
<keyword evidence="4 7" id="KW-1133">Transmembrane helix</keyword>
<evidence type="ECO:0000256" key="2">
    <source>
        <dbReference type="ARBA" id="ARBA00022618"/>
    </source>
</evidence>
<keyword evidence="5 7" id="KW-0472">Membrane</keyword>
<feature type="topological domain" description="Cytoplasmic" evidence="7">
    <location>
        <begin position="1"/>
        <end position="3"/>
    </location>
</feature>
<proteinExistence type="inferred from homology"/>
<comment type="caution">
    <text evidence="8">The sequence shown here is derived from an EMBL/GenBank/DDBJ whole genome shotgun (WGS) entry which is preliminary data.</text>
</comment>
<keyword evidence="3 7" id="KW-0812">Transmembrane</keyword>
<name>A0A916J2D4_9PROT</name>
<protein>
    <recommendedName>
        <fullName evidence="7">Cell division protein FtsB</fullName>
    </recommendedName>
</protein>
<organism evidence="8 9">
    <name type="scientific">Georgfuchsia toluolica</name>
    <dbReference type="NCBI Taxonomy" id="424218"/>
    <lineage>
        <taxon>Bacteria</taxon>
        <taxon>Pseudomonadati</taxon>
        <taxon>Pseudomonadota</taxon>
        <taxon>Betaproteobacteria</taxon>
        <taxon>Nitrosomonadales</taxon>
        <taxon>Sterolibacteriaceae</taxon>
        <taxon>Georgfuchsia</taxon>
    </lineage>
</organism>
<evidence type="ECO:0000256" key="7">
    <source>
        <dbReference type="HAMAP-Rule" id="MF_00599"/>
    </source>
</evidence>
<keyword evidence="7" id="KW-0997">Cell inner membrane</keyword>
<dbReference type="Pfam" id="PF04977">
    <property type="entry name" value="DivIC"/>
    <property type="match status" value="1"/>
</dbReference>
<keyword evidence="7" id="KW-0175">Coiled coil</keyword>
<comment type="similarity">
    <text evidence="7">Belongs to the FtsB family.</text>
</comment>
<dbReference type="GO" id="GO:0043093">
    <property type="term" value="P:FtsZ-dependent cytokinesis"/>
    <property type="evidence" value="ECO:0007669"/>
    <property type="project" value="UniProtKB-UniRule"/>
</dbReference>
<dbReference type="GO" id="GO:0005886">
    <property type="term" value="C:plasma membrane"/>
    <property type="evidence" value="ECO:0007669"/>
    <property type="project" value="UniProtKB-SubCell"/>
</dbReference>
<dbReference type="NCBIfam" id="NF002058">
    <property type="entry name" value="PRK00888.1"/>
    <property type="match status" value="1"/>
</dbReference>
<keyword evidence="9" id="KW-1185">Reference proteome</keyword>